<feature type="coiled-coil region" evidence="1">
    <location>
        <begin position="1088"/>
        <end position="1115"/>
    </location>
</feature>
<dbReference type="Pfam" id="PF09327">
    <property type="entry name" value="Phage_Tail_Tip"/>
    <property type="match status" value="1"/>
</dbReference>
<proteinExistence type="predicted"/>
<dbReference type="InterPro" id="IPR015406">
    <property type="entry name" value="GpJ_CSF"/>
</dbReference>
<dbReference type="InterPro" id="IPR053171">
    <property type="entry name" value="Viral_Tip_Attach_Protein"/>
</dbReference>
<dbReference type="InterPro" id="IPR003961">
    <property type="entry name" value="FN3_dom"/>
</dbReference>
<sequence length="1607" mass="177836">METIYGAKGGGGGGHTPVESKDSLLSESTAKILLAISEGEIAGGLDDTRIFLDDTPIGNADGSKNFEGVTWEFRAGSEHQEYIQGIPSVDNEIAVGMELKDDQPYVRSINNTQLSAVRIRFSAPQFMQQHDNGDTTGYRVDYIIELSTDGSGYKEVIKSAFDGKTTSEYQRTHRIELPKANTGWQVRVRRLTKNQNNARIADKINIAAVVEVIDAKLRYPNTALLFITFNARQFNNRIPKISVRPKGGLLIKVPTNYDPINRTYSGVWDGTFKLAATNNPAWIYYDVAIHNRYGCGERIKQLNLSKWDLYKISQYCDELVPDGRGGDGKEPRFMCDVYFQSQESAYQVLRDIAAIFRGMTYWADNKINVVADMPEPVFRVFTNANIVGGKPTYSSGSTQNRYTQALVSYTDVDNHSNDAIEPVVNLKLQRRYKTVRKVDLSAIGCTRQSEAHRRGDWVLLTNENDRMVSFATGLEGAIPSPGHIIGLADSDFAGRQIGGRVSSVAGRKITLDRVASIKTGDRLIINLQDGRSEGRTVTAVDKKTVTVSVEYSQAPQKEAVWVVDSDDLAIQLYRVVNINDNGDNTYTISGVIHNPDNYDHIDAGARIDERPITVIPPKVQPAPKNVRISSYTQVDQGIAFTTLRVDWEAAESAIAYEAEWRRDNGNWINAPRTSTLGFEVNGIYAGRYQVRVRAINASEISSVWANAEETQLNGKEGNPPKPLNLRATSEVWGITLNWGFDANTSDTLKTELQYSSENTVESMQLLADVPYPLKSYRMSGLKAGVRFYFRARLVDKSGNQSEWTNVVLGESSTDVEGILDAVGDTFLTNEAGKQMQEQIDFSKDAIAELELDTIDVKQKVVSIDREVEAVNEAVMMNTQFTTELHFSLKEEVADRKAEIFRIEQVQVTDREAAARWQEKISAEVSYNASEILNIKDAQTSYEKATAQQISQVKADVDGVKSRVTTVETATADLKQSQAKFEQSTTAEFGEMRGYITHFETSLSNVELAVSEAIMQTTAQVNQHSSELLQSKAEVKRIANATATNEKATAELAESVKAHTEDSQAEFVDVRKSIAEKDKAHSERTEQVRAELGKDINANKEEIDKTNKELSDISAAVTTNTKAIAETDKTLTELEQVSSSRFDSNEATIANLQNTQANAESSQAETTLQLAAQQNEQGSELLRAKASIRETNKIIVDNDKAYAQKFTQIDAQLGENNARFTRVEEALADTQQSVAKSHEQLNAKFDSRIDTVQAQIDTQKEAIAKQDQAIAKVNTDLSTRIGQAESSISDNKQLISDNEQALADFSQLTRAEFDNQQAAIEQRGQTIFDHNGNGSAIYTIKTGINWNGQYYDAKFMMGVEVKNGQVVTQIGFSADTFGIFNPASGKLEPVFFVENGQVFINEAFINQATIEKLLIGSTIKSKNWDPATKKGLMLDFENGKLIANDAEITGKIYATDGEFNGTVYVEKLIGDNAVAATYKYATKEEIHGSKYDQVIESKIIYTGGMPYDVDLLMPTMQFESAGSYSDAIIDAYVQIIIDGVTHTPQTTKVINGSSWKLVCSFYATIPASKKDVVVTVRYTTYHAGKCTTKILPAMVIACKHNSSSFKIS</sequence>
<dbReference type="Pfam" id="PF13550">
    <property type="entry name" value="Phage-tail_3"/>
    <property type="match status" value="1"/>
</dbReference>
<gene>
    <name evidence="4" type="ordered locus">S70_17065</name>
</gene>
<evidence type="ECO:0000256" key="2">
    <source>
        <dbReference type="SAM" id="MobiDB-lite"/>
    </source>
</evidence>
<dbReference type="OrthoDB" id="109844at2"/>
<dbReference type="Proteomes" id="UP000005012">
    <property type="component" value="Chromosome"/>
</dbReference>
<dbReference type="PANTHER" id="PTHR36251">
    <property type="entry name" value="FELS-1 PROPHAGE HOST SPECIFICITY PROTEIN-RELATED"/>
    <property type="match status" value="1"/>
</dbReference>
<accession>A0A140NQ31</accession>
<name>A0A140NQ31_PROSM</name>
<organism evidence="4 5">
    <name type="scientific">Providencia stuartii (strain MRSN 2154)</name>
    <dbReference type="NCBI Taxonomy" id="1157951"/>
    <lineage>
        <taxon>Bacteria</taxon>
        <taxon>Pseudomonadati</taxon>
        <taxon>Pseudomonadota</taxon>
        <taxon>Gammaproteobacteria</taxon>
        <taxon>Enterobacterales</taxon>
        <taxon>Morganellaceae</taxon>
        <taxon>Providencia</taxon>
    </lineage>
</organism>
<dbReference type="InterPro" id="IPR032876">
    <property type="entry name" value="J_dom"/>
</dbReference>
<dbReference type="SUPFAM" id="SSF49265">
    <property type="entry name" value="Fibronectin type III"/>
    <property type="match status" value="2"/>
</dbReference>
<dbReference type="PATRIC" id="fig|1157951.4.peg.3423"/>
<dbReference type="CDD" id="cd00063">
    <property type="entry name" value="FN3"/>
    <property type="match status" value="1"/>
</dbReference>
<dbReference type="SMART" id="SM00060">
    <property type="entry name" value="FN3"/>
    <property type="match status" value="2"/>
</dbReference>
<dbReference type="InterPro" id="IPR055385">
    <property type="entry name" value="GpJ_HDII-ins2"/>
</dbReference>
<dbReference type="InterPro" id="IPR013783">
    <property type="entry name" value="Ig-like_fold"/>
</dbReference>
<dbReference type="PANTHER" id="PTHR36251:SF2">
    <property type="entry name" value="GIFSY-2 PROPHAGE HOST SPECIFICITY PROTEIN J, PHAGE LAMBDA"/>
    <property type="match status" value="1"/>
</dbReference>
<dbReference type="Gene3D" id="2.60.40.10">
    <property type="entry name" value="Immunoglobulins"/>
    <property type="match status" value="2"/>
</dbReference>
<dbReference type="HOGENOM" id="CLU_000143_3_0_6"/>
<reference evidence="5" key="2">
    <citation type="submission" date="2012-04" db="EMBL/GenBank/DDBJ databases">
        <title>Complete genome sequence of Providencia stuartii clinical isolate MRSN 2154.</title>
        <authorList>
            <person name="Clifford R.J."/>
            <person name="Hang J."/>
            <person name="Riley M.C."/>
            <person name="Onmus-Leone F."/>
            <person name="Kuschner R.A."/>
            <person name="Lesho E.P."/>
            <person name="Waterman P.E."/>
        </authorList>
    </citation>
    <scope>NUCLEOTIDE SEQUENCE [LARGE SCALE GENOMIC DNA]</scope>
    <source>
        <strain evidence="5">MRSN 2154</strain>
    </source>
</reference>
<dbReference type="EMBL" id="CP003488">
    <property type="protein sequence ID" value="AFH95225.1"/>
    <property type="molecule type" value="Genomic_DNA"/>
</dbReference>
<feature type="region of interest" description="Disordered" evidence="2">
    <location>
        <begin position="1"/>
        <end position="22"/>
    </location>
</feature>
<reference evidence="4 5" key="1">
    <citation type="journal article" date="2012" name="J. Bacteriol.">
        <title>Complete Genome Sequence of Providencia stuartii Clinical Isolate MRSN 2154.</title>
        <authorList>
            <person name="Clifford R.J."/>
            <person name="Hang J."/>
            <person name="Riley M.C."/>
            <person name="Onmus-Leone F."/>
            <person name="Kuschner R.A."/>
            <person name="Lesho E.P."/>
            <person name="Waterman P.E."/>
        </authorList>
    </citation>
    <scope>NUCLEOTIDE SEQUENCE [LARGE SCALE GENOMIC DNA]</scope>
    <source>
        <strain evidence="4 5">MRSN 2154</strain>
    </source>
</reference>
<evidence type="ECO:0000259" key="3">
    <source>
        <dbReference type="PROSITE" id="PS50853"/>
    </source>
</evidence>
<keyword evidence="1" id="KW-0175">Coiled coil</keyword>
<protein>
    <submittedName>
        <fullName evidence="4">Phage host specificity protein</fullName>
    </submittedName>
</protein>
<dbReference type="Pfam" id="PF24801">
    <property type="entry name" value="FNIII-A_GpJ"/>
    <property type="match status" value="1"/>
</dbReference>
<dbReference type="KEGG" id="psi:S70_17065"/>
<evidence type="ECO:0000256" key="1">
    <source>
        <dbReference type="SAM" id="Coils"/>
    </source>
</evidence>
<evidence type="ECO:0000313" key="4">
    <source>
        <dbReference type="EMBL" id="AFH95225.1"/>
    </source>
</evidence>
<dbReference type="RefSeq" id="WP_014657921.1">
    <property type="nucleotide sequence ID" value="NC_017731.1"/>
</dbReference>
<dbReference type="InterPro" id="IPR036116">
    <property type="entry name" value="FN3_sf"/>
</dbReference>
<feature type="domain" description="Fibronectin type-III" evidence="3">
    <location>
        <begin position="719"/>
        <end position="814"/>
    </location>
</feature>
<dbReference type="PROSITE" id="PS50853">
    <property type="entry name" value="FN3"/>
    <property type="match status" value="1"/>
</dbReference>
<evidence type="ECO:0000313" key="5">
    <source>
        <dbReference type="Proteomes" id="UP000005012"/>
    </source>
</evidence>